<protein>
    <submittedName>
        <fullName evidence="1">Uncharacterized protein</fullName>
    </submittedName>
</protein>
<accession>A0A0A9HUJ7</accession>
<reference evidence="1" key="2">
    <citation type="journal article" date="2015" name="Data Brief">
        <title>Shoot transcriptome of the giant reed, Arundo donax.</title>
        <authorList>
            <person name="Barrero R.A."/>
            <person name="Guerrero F.D."/>
            <person name="Moolhuijzen P."/>
            <person name="Goolsby J.A."/>
            <person name="Tidwell J."/>
            <person name="Bellgard S.E."/>
            <person name="Bellgard M.I."/>
        </authorList>
    </citation>
    <scope>NUCLEOTIDE SEQUENCE</scope>
    <source>
        <tissue evidence="1">Shoot tissue taken approximately 20 cm above the soil surface</tissue>
    </source>
</reference>
<dbReference type="AlphaFoldDB" id="A0A0A9HUJ7"/>
<reference evidence="1" key="1">
    <citation type="submission" date="2014-09" db="EMBL/GenBank/DDBJ databases">
        <authorList>
            <person name="Magalhaes I.L.F."/>
            <person name="Oliveira U."/>
            <person name="Santos F.R."/>
            <person name="Vidigal T.H.D.A."/>
            <person name="Brescovit A.D."/>
            <person name="Santos A.J."/>
        </authorList>
    </citation>
    <scope>NUCLEOTIDE SEQUENCE</scope>
    <source>
        <tissue evidence="1">Shoot tissue taken approximately 20 cm above the soil surface</tissue>
    </source>
</reference>
<organism evidence="1">
    <name type="scientific">Arundo donax</name>
    <name type="common">Giant reed</name>
    <name type="synonym">Donax arundinaceus</name>
    <dbReference type="NCBI Taxonomy" id="35708"/>
    <lineage>
        <taxon>Eukaryota</taxon>
        <taxon>Viridiplantae</taxon>
        <taxon>Streptophyta</taxon>
        <taxon>Embryophyta</taxon>
        <taxon>Tracheophyta</taxon>
        <taxon>Spermatophyta</taxon>
        <taxon>Magnoliopsida</taxon>
        <taxon>Liliopsida</taxon>
        <taxon>Poales</taxon>
        <taxon>Poaceae</taxon>
        <taxon>PACMAD clade</taxon>
        <taxon>Arundinoideae</taxon>
        <taxon>Arundineae</taxon>
        <taxon>Arundo</taxon>
    </lineage>
</organism>
<evidence type="ECO:0000313" key="1">
    <source>
        <dbReference type="EMBL" id="JAE38556.1"/>
    </source>
</evidence>
<sequence length="86" mass="9837">MCNSGTEMIAKILEMEQKLQYKIMVSLWRWRPARNKANAGESMASTEEVCLSVTFHLIDFEKHFVQPIKPAVGVYSDGHHQMIVIS</sequence>
<proteinExistence type="predicted"/>
<name>A0A0A9HUJ7_ARUDO</name>
<dbReference type="EMBL" id="GBRH01159340">
    <property type="protein sequence ID" value="JAE38556.1"/>
    <property type="molecule type" value="Transcribed_RNA"/>
</dbReference>